<reference evidence="1 2" key="1">
    <citation type="submission" date="2020-08" db="EMBL/GenBank/DDBJ databases">
        <title>The Agave Microbiome: Exploring the role of microbial communities in plant adaptations to desert environments.</title>
        <authorList>
            <person name="Partida-Martinez L.P."/>
        </authorList>
    </citation>
    <scope>NUCLEOTIDE SEQUENCE [LARGE SCALE GENOMIC DNA]</scope>
    <source>
        <strain evidence="1 2">AT3.2</strain>
    </source>
</reference>
<organism evidence="1 2">
    <name type="scientific">Massilia aurea</name>
    <dbReference type="NCBI Taxonomy" id="373040"/>
    <lineage>
        <taxon>Bacteria</taxon>
        <taxon>Pseudomonadati</taxon>
        <taxon>Pseudomonadota</taxon>
        <taxon>Betaproteobacteria</taxon>
        <taxon>Burkholderiales</taxon>
        <taxon>Oxalobacteraceae</taxon>
        <taxon>Telluria group</taxon>
        <taxon>Massilia</taxon>
    </lineage>
</organism>
<dbReference type="EMBL" id="JACHBX010000001">
    <property type="protein sequence ID" value="MBB6131925.1"/>
    <property type="molecule type" value="Genomic_DNA"/>
</dbReference>
<evidence type="ECO:0000313" key="1">
    <source>
        <dbReference type="EMBL" id="MBB6131925.1"/>
    </source>
</evidence>
<proteinExistence type="predicted"/>
<dbReference type="RefSeq" id="WP_183549354.1">
    <property type="nucleotide sequence ID" value="NZ_JACHBX010000001.1"/>
</dbReference>
<dbReference type="Gene3D" id="3.10.450.160">
    <property type="entry name" value="inner membrane protein cigr"/>
    <property type="match status" value="1"/>
</dbReference>
<protein>
    <submittedName>
        <fullName evidence="1">Ni/Co efflux regulator RcnB</fullName>
    </submittedName>
</protein>
<dbReference type="Proteomes" id="UP000540787">
    <property type="component" value="Unassembled WGS sequence"/>
</dbReference>
<dbReference type="InterPro" id="IPR024572">
    <property type="entry name" value="RcnB"/>
</dbReference>
<dbReference type="AlphaFoldDB" id="A0A7W9WX35"/>
<evidence type="ECO:0000313" key="2">
    <source>
        <dbReference type="Proteomes" id="UP000540787"/>
    </source>
</evidence>
<accession>A0A7W9WX35</accession>
<dbReference type="Pfam" id="PF11776">
    <property type="entry name" value="RcnB"/>
    <property type="match status" value="1"/>
</dbReference>
<gene>
    <name evidence="1" type="ORF">HD842_000036</name>
</gene>
<name>A0A7W9WX35_9BURK</name>
<comment type="caution">
    <text evidence="1">The sequence shown here is derived from an EMBL/GenBank/DDBJ whole genome shotgun (WGS) entry which is preliminary data.</text>
</comment>
<keyword evidence="2" id="KW-1185">Reference proteome</keyword>
<sequence length="113" mass="12679">MNELIAPLLFAAIFSAGDNLHTRNTKDSHATALPEQTEVLALPSLYRSVESSGELRRGERLPARYQAAQYVVEDWRKLRLTKPPRGHQWVQADRSFALVAIATGRVEQVVLGR</sequence>